<evidence type="ECO:0000256" key="4">
    <source>
        <dbReference type="SAM" id="MobiDB-lite"/>
    </source>
</evidence>
<dbReference type="Gene3D" id="3.90.1410.10">
    <property type="entry name" value="set domain protein methyltransferase, domain 1"/>
    <property type="match status" value="1"/>
</dbReference>
<dbReference type="Pfam" id="PF09273">
    <property type="entry name" value="Rubis-subs-bind"/>
    <property type="match status" value="1"/>
</dbReference>
<dbReference type="GO" id="GO:0016279">
    <property type="term" value="F:protein-lysine N-methyltransferase activity"/>
    <property type="evidence" value="ECO:0000318"/>
    <property type="project" value="GO_Central"/>
</dbReference>
<keyword evidence="1" id="KW-0489">Methyltransferase</keyword>
<dbReference type="EMBL" id="DF237317">
    <property type="protein sequence ID" value="GAQ87653.1"/>
    <property type="molecule type" value="Genomic_DNA"/>
</dbReference>
<accession>A0A1Y1IAQ7</accession>
<dbReference type="STRING" id="105231.A0A1Y1IAQ7"/>
<sequence length="633" mass="67513">MECCNLAHPSALFARCLHSRAVNGGSQCRIIHFVALPCFGATARSSSLFQLPACFQNGQSLVPPANVLSAPVSAATLVQAQLAATLKPISKVTQADQEATLLSELWQAAQVGPQPPLLQLTVSPTGVRGLAVPSGAAVQAGQLLLSVPIAAVLMVPKETKGGQQGGGEAVGSRGGLHEAVCRLAVKLLAELQRPDSVWQHYARLLPAHYESVADWTPQELSELQSKAAVGAALAADDEWQDQATRIQLAANSRLDTNPSIPTPVKGPSTLPPSFSRASPLTTSSPSESPKRESLQTDVEVDNYEPPSDGPSVSLSLVSAISSEPPPTPPLWRPPFSHATALWALRTVLTRSFSTTLEGVPVQCLVPVADMLNHAPPTLALPLRARHTARPFQANPSPVRPRSHSSPDLGFAQWRIHSPQGAPPAEACFQVFASTPLSAGQEATISYGPHTNLEFLVSYGFVPNINPADKVPLYDCLKALLDDVDAPVRLARQKEELLTTLMGGSRNLAADADGAAPRLLESLYVLHARDAAELSSLEAEWHRSASLSGAAISRPTRAAAARQVVQRCEALLGQHATTLDEDRRLSEELDAGTFDGKGRDIGRLRMALRLRMSRKQILTETRERYAALAGLTEL</sequence>
<dbReference type="SUPFAM" id="SSF82199">
    <property type="entry name" value="SET domain"/>
    <property type="match status" value="2"/>
</dbReference>
<proteinExistence type="predicted"/>
<evidence type="ECO:0000313" key="7">
    <source>
        <dbReference type="Proteomes" id="UP000054558"/>
    </source>
</evidence>
<evidence type="ECO:0000256" key="2">
    <source>
        <dbReference type="ARBA" id="ARBA00022679"/>
    </source>
</evidence>
<reference evidence="6 7" key="1">
    <citation type="journal article" date="2014" name="Nat. Commun.">
        <title>Klebsormidium flaccidum genome reveals primary factors for plant terrestrial adaptation.</title>
        <authorList>
            <person name="Hori K."/>
            <person name="Maruyama F."/>
            <person name="Fujisawa T."/>
            <person name="Togashi T."/>
            <person name="Yamamoto N."/>
            <person name="Seo M."/>
            <person name="Sato S."/>
            <person name="Yamada T."/>
            <person name="Mori H."/>
            <person name="Tajima N."/>
            <person name="Moriyama T."/>
            <person name="Ikeuchi M."/>
            <person name="Watanabe M."/>
            <person name="Wada H."/>
            <person name="Kobayashi K."/>
            <person name="Saito M."/>
            <person name="Masuda T."/>
            <person name="Sasaki-Sekimoto Y."/>
            <person name="Mashiguchi K."/>
            <person name="Awai K."/>
            <person name="Shimojima M."/>
            <person name="Masuda S."/>
            <person name="Iwai M."/>
            <person name="Nobusawa T."/>
            <person name="Narise T."/>
            <person name="Kondo S."/>
            <person name="Saito H."/>
            <person name="Sato R."/>
            <person name="Murakawa M."/>
            <person name="Ihara Y."/>
            <person name="Oshima-Yamada Y."/>
            <person name="Ohtaka K."/>
            <person name="Satoh M."/>
            <person name="Sonobe K."/>
            <person name="Ishii M."/>
            <person name="Ohtani R."/>
            <person name="Kanamori-Sato M."/>
            <person name="Honoki R."/>
            <person name="Miyazaki D."/>
            <person name="Mochizuki H."/>
            <person name="Umetsu J."/>
            <person name="Higashi K."/>
            <person name="Shibata D."/>
            <person name="Kamiya Y."/>
            <person name="Sato N."/>
            <person name="Nakamura Y."/>
            <person name="Tabata S."/>
            <person name="Ida S."/>
            <person name="Kurokawa K."/>
            <person name="Ohta H."/>
        </authorList>
    </citation>
    <scope>NUCLEOTIDE SEQUENCE [LARGE SCALE GENOMIC DNA]</scope>
    <source>
        <strain evidence="6 7">NIES-2285</strain>
    </source>
</reference>
<gene>
    <name evidence="6" type="ORF">KFL_003680030</name>
</gene>
<dbReference type="CDD" id="cd10527">
    <property type="entry name" value="SET_LSMT"/>
    <property type="match status" value="1"/>
</dbReference>
<dbReference type="SUPFAM" id="SSF81822">
    <property type="entry name" value="RuBisCo LSMT C-terminal, substrate-binding domain"/>
    <property type="match status" value="1"/>
</dbReference>
<dbReference type="PANTHER" id="PTHR13271:SF140">
    <property type="entry name" value="SET DOMAIN-CONTAINING PROTEIN"/>
    <property type="match status" value="1"/>
</dbReference>
<dbReference type="InterPro" id="IPR050600">
    <property type="entry name" value="SETD3_SETD6_MTase"/>
</dbReference>
<feature type="compositionally biased region" description="Low complexity" evidence="4">
    <location>
        <begin position="278"/>
        <end position="287"/>
    </location>
</feature>
<feature type="compositionally biased region" description="Polar residues" evidence="4">
    <location>
        <begin position="250"/>
        <end position="259"/>
    </location>
</feature>
<dbReference type="AlphaFoldDB" id="A0A1Y1IAQ7"/>
<keyword evidence="2" id="KW-0808">Transferase</keyword>
<name>A0A1Y1IAQ7_KLENI</name>
<keyword evidence="3" id="KW-0949">S-adenosyl-L-methionine</keyword>
<evidence type="ECO:0000256" key="1">
    <source>
        <dbReference type="ARBA" id="ARBA00022603"/>
    </source>
</evidence>
<feature type="region of interest" description="Disordered" evidence="4">
    <location>
        <begin position="250"/>
        <end position="314"/>
    </location>
</feature>
<dbReference type="OMA" id="YGAHAND"/>
<dbReference type="InterPro" id="IPR046341">
    <property type="entry name" value="SET_dom_sf"/>
</dbReference>
<dbReference type="GO" id="GO:0032259">
    <property type="term" value="P:methylation"/>
    <property type="evidence" value="ECO:0007669"/>
    <property type="project" value="UniProtKB-KW"/>
</dbReference>
<dbReference type="PANTHER" id="PTHR13271">
    <property type="entry name" value="UNCHARACTERIZED PUTATIVE METHYLTRANSFERASE"/>
    <property type="match status" value="1"/>
</dbReference>
<organism evidence="6 7">
    <name type="scientific">Klebsormidium nitens</name>
    <name type="common">Green alga</name>
    <name type="synonym">Ulothrix nitens</name>
    <dbReference type="NCBI Taxonomy" id="105231"/>
    <lineage>
        <taxon>Eukaryota</taxon>
        <taxon>Viridiplantae</taxon>
        <taxon>Streptophyta</taxon>
        <taxon>Klebsormidiophyceae</taxon>
        <taxon>Klebsormidiales</taxon>
        <taxon>Klebsormidiaceae</taxon>
        <taxon>Klebsormidium</taxon>
    </lineage>
</organism>
<keyword evidence="7" id="KW-1185">Reference proteome</keyword>
<dbReference type="InterPro" id="IPR036464">
    <property type="entry name" value="Rubisco_LSMT_subst-bd_sf"/>
</dbReference>
<dbReference type="OrthoDB" id="441812at2759"/>
<feature type="domain" description="Rubisco LSMT substrate-binding" evidence="5">
    <location>
        <begin position="489"/>
        <end position="617"/>
    </location>
</feature>
<evidence type="ECO:0000313" key="6">
    <source>
        <dbReference type="EMBL" id="GAQ87653.1"/>
    </source>
</evidence>
<dbReference type="Proteomes" id="UP000054558">
    <property type="component" value="Unassembled WGS sequence"/>
</dbReference>
<protein>
    <recommendedName>
        <fullName evidence="5">Rubisco LSMT substrate-binding domain-containing protein</fullName>
    </recommendedName>
</protein>
<evidence type="ECO:0000256" key="3">
    <source>
        <dbReference type="ARBA" id="ARBA00022691"/>
    </source>
</evidence>
<dbReference type="InterPro" id="IPR015353">
    <property type="entry name" value="Rubisco_LSMT_subst-bd"/>
</dbReference>
<evidence type="ECO:0000259" key="5">
    <source>
        <dbReference type="Pfam" id="PF09273"/>
    </source>
</evidence>
<dbReference type="Gene3D" id="3.90.1420.10">
    <property type="entry name" value="Rubisco LSMT, substrate-binding domain"/>
    <property type="match status" value="1"/>
</dbReference>